<evidence type="ECO:0000313" key="2">
    <source>
        <dbReference type="EMBL" id="KIY61103.1"/>
    </source>
</evidence>
<organism evidence="2 3">
    <name type="scientific">Cylindrobasidium torrendii FP15055 ss-10</name>
    <dbReference type="NCBI Taxonomy" id="1314674"/>
    <lineage>
        <taxon>Eukaryota</taxon>
        <taxon>Fungi</taxon>
        <taxon>Dikarya</taxon>
        <taxon>Basidiomycota</taxon>
        <taxon>Agaricomycotina</taxon>
        <taxon>Agaricomycetes</taxon>
        <taxon>Agaricomycetidae</taxon>
        <taxon>Agaricales</taxon>
        <taxon>Marasmiineae</taxon>
        <taxon>Physalacriaceae</taxon>
        <taxon>Cylindrobasidium</taxon>
    </lineage>
</organism>
<gene>
    <name evidence="2" type="ORF">CYLTODRAFT_460137</name>
</gene>
<protein>
    <submittedName>
        <fullName evidence="2">Uncharacterized protein</fullName>
    </submittedName>
</protein>
<name>A0A0D7ARW6_9AGAR</name>
<keyword evidence="3" id="KW-1185">Reference proteome</keyword>
<sequence>MPIQQTASISSTSSTSSAKRPADSEPSSHGPRAPKKAKTKRDGRSGQQEGRSRFEDVTSGGMPLAPPFWLLSLQDVGKQHQLTGRERPTYLGGKVKYAHTWFVMPEAAMIASVTSDSTRSLMLRNYIRLRPWFQYRAENFVNYENTPATLHPQELRSLLCLKTSPDAGKTHTRAGKRRANILEEFTKSIEDAGIQIDLHKIADIPCVWDGVDYSAVDILPADVCRDLLWEMNEAQSRIDLLSLDFWIYDWPSTSPYAWISNREGGNIPVVNTVDGLGGQYSKEGQEDITPEERRNEVINDMGYWHGSVFPEEMEDGGFVSRDPLARRRAVGALLNVMNFWGAEGYKISEAFTRLLIKIDKDNLYDTPIAQWPAPDVDELTRYIIPHYIDLFTRVFKRAPVIPRMLRDQF</sequence>
<dbReference type="AlphaFoldDB" id="A0A0D7ARW6"/>
<accession>A0A0D7ARW6</accession>
<feature type="compositionally biased region" description="Basic and acidic residues" evidence="1">
    <location>
        <begin position="40"/>
        <end position="56"/>
    </location>
</feature>
<proteinExistence type="predicted"/>
<dbReference type="OrthoDB" id="2634326at2759"/>
<evidence type="ECO:0000256" key="1">
    <source>
        <dbReference type="SAM" id="MobiDB-lite"/>
    </source>
</evidence>
<feature type="region of interest" description="Disordered" evidence="1">
    <location>
        <begin position="1"/>
        <end position="60"/>
    </location>
</feature>
<reference evidence="2 3" key="1">
    <citation type="journal article" date="2015" name="Fungal Genet. Biol.">
        <title>Evolution of novel wood decay mechanisms in Agaricales revealed by the genome sequences of Fistulina hepatica and Cylindrobasidium torrendii.</title>
        <authorList>
            <person name="Floudas D."/>
            <person name="Held B.W."/>
            <person name="Riley R."/>
            <person name="Nagy L.G."/>
            <person name="Koehler G."/>
            <person name="Ransdell A.S."/>
            <person name="Younus H."/>
            <person name="Chow J."/>
            <person name="Chiniquy J."/>
            <person name="Lipzen A."/>
            <person name="Tritt A."/>
            <person name="Sun H."/>
            <person name="Haridas S."/>
            <person name="LaButti K."/>
            <person name="Ohm R.A."/>
            <person name="Kues U."/>
            <person name="Blanchette R.A."/>
            <person name="Grigoriev I.V."/>
            <person name="Minto R.E."/>
            <person name="Hibbett D.S."/>
        </authorList>
    </citation>
    <scope>NUCLEOTIDE SEQUENCE [LARGE SCALE GENOMIC DNA]</scope>
    <source>
        <strain evidence="2 3">FP15055 ss-10</strain>
    </source>
</reference>
<evidence type="ECO:0000313" key="3">
    <source>
        <dbReference type="Proteomes" id="UP000054007"/>
    </source>
</evidence>
<dbReference type="EMBL" id="KN881055">
    <property type="protein sequence ID" value="KIY61103.1"/>
    <property type="molecule type" value="Genomic_DNA"/>
</dbReference>
<dbReference type="Proteomes" id="UP000054007">
    <property type="component" value="Unassembled WGS sequence"/>
</dbReference>
<feature type="compositionally biased region" description="Low complexity" evidence="1">
    <location>
        <begin position="1"/>
        <end position="18"/>
    </location>
</feature>